<dbReference type="InterPro" id="IPR005302">
    <property type="entry name" value="MoCF_Sase_C"/>
</dbReference>
<name>A0ABN1CLB4_9DEIO</name>
<dbReference type="InterPro" id="IPR052353">
    <property type="entry name" value="Benzoxazolinone_Detox_Enz"/>
</dbReference>
<evidence type="ECO:0000313" key="4">
    <source>
        <dbReference type="Proteomes" id="UP001500191"/>
    </source>
</evidence>
<comment type="caution">
    <text evidence="3">The sequence shown here is derived from an EMBL/GenBank/DDBJ whole genome shotgun (WGS) entry which is preliminary data.</text>
</comment>
<dbReference type="Proteomes" id="UP001500191">
    <property type="component" value="Unassembled WGS sequence"/>
</dbReference>
<evidence type="ECO:0000256" key="1">
    <source>
        <dbReference type="SAM" id="MobiDB-lite"/>
    </source>
</evidence>
<dbReference type="PROSITE" id="PS51340">
    <property type="entry name" value="MOSC"/>
    <property type="match status" value="1"/>
</dbReference>
<gene>
    <name evidence="3" type="ORF">GCM10008937_30180</name>
</gene>
<dbReference type="SUPFAM" id="SSF50800">
    <property type="entry name" value="PK beta-barrel domain-like"/>
    <property type="match status" value="1"/>
</dbReference>
<feature type="region of interest" description="Disordered" evidence="1">
    <location>
        <begin position="14"/>
        <end position="40"/>
    </location>
</feature>
<dbReference type="InterPro" id="IPR011037">
    <property type="entry name" value="Pyrv_Knase-like_insert_dom_sf"/>
</dbReference>
<dbReference type="PANTHER" id="PTHR30212:SF2">
    <property type="entry name" value="PROTEIN YIIM"/>
    <property type="match status" value="1"/>
</dbReference>
<feature type="domain" description="MOSC" evidence="2">
    <location>
        <begin position="29"/>
        <end position="165"/>
    </location>
</feature>
<dbReference type="EMBL" id="BAAADB010000030">
    <property type="protein sequence ID" value="GAA0520567.1"/>
    <property type="molecule type" value="Genomic_DNA"/>
</dbReference>
<dbReference type="RefSeq" id="WP_343760603.1">
    <property type="nucleotide sequence ID" value="NZ_BAAADB010000030.1"/>
</dbReference>
<organism evidence="3 4">
    <name type="scientific">Deinococcus depolymerans</name>
    <dbReference type="NCBI Taxonomy" id="392408"/>
    <lineage>
        <taxon>Bacteria</taxon>
        <taxon>Thermotogati</taxon>
        <taxon>Deinococcota</taxon>
        <taxon>Deinococci</taxon>
        <taxon>Deinococcales</taxon>
        <taxon>Deinococcaceae</taxon>
        <taxon>Deinococcus</taxon>
    </lineage>
</organism>
<sequence>MTLIQSVNVGQARPLQVGTRSTRSGIDKHPVSGPVQAGPLGLEGDQVLNTRHHGGPGQAAYLYTSSDYDWWTQQGLAVRPGLFGENLTLSGPPSADWRVGDRLQIGGPGGVTLEVSAPRIPCATLAAHLGDPGFTRRFAQAGRPGLYARVLTPGPVQAGDPVTLTPAGPDAPSIGELFELDLHGTYRGQPVTAHALVALLTHPLAERSRADLQRRLAKLQAAGTP</sequence>
<dbReference type="Pfam" id="PF03473">
    <property type="entry name" value="MOSC"/>
    <property type="match status" value="1"/>
</dbReference>
<protein>
    <submittedName>
        <fullName evidence="3">MOSC domain-containing protein</fullName>
    </submittedName>
</protein>
<proteinExistence type="predicted"/>
<accession>A0ABN1CLB4</accession>
<keyword evidence="4" id="KW-1185">Reference proteome</keyword>
<dbReference type="Gene3D" id="2.40.33.20">
    <property type="entry name" value="PK beta-barrel domain-like"/>
    <property type="match status" value="1"/>
</dbReference>
<dbReference type="PANTHER" id="PTHR30212">
    <property type="entry name" value="PROTEIN YIIM"/>
    <property type="match status" value="1"/>
</dbReference>
<reference evidence="3 4" key="1">
    <citation type="journal article" date="2019" name="Int. J. Syst. Evol. Microbiol.">
        <title>The Global Catalogue of Microorganisms (GCM) 10K type strain sequencing project: providing services to taxonomists for standard genome sequencing and annotation.</title>
        <authorList>
            <consortium name="The Broad Institute Genomics Platform"/>
            <consortium name="The Broad Institute Genome Sequencing Center for Infectious Disease"/>
            <person name="Wu L."/>
            <person name="Ma J."/>
        </authorList>
    </citation>
    <scope>NUCLEOTIDE SEQUENCE [LARGE SCALE GENOMIC DNA]</scope>
    <source>
        <strain evidence="3 4">JCM 14368</strain>
    </source>
</reference>
<evidence type="ECO:0000259" key="2">
    <source>
        <dbReference type="PROSITE" id="PS51340"/>
    </source>
</evidence>
<evidence type="ECO:0000313" key="3">
    <source>
        <dbReference type="EMBL" id="GAA0520567.1"/>
    </source>
</evidence>